<accession>A0A4Q2KN78</accession>
<dbReference type="InterPro" id="IPR001206">
    <property type="entry name" value="Diacylglycerol_kinase_cat_dom"/>
</dbReference>
<dbReference type="Gene3D" id="3.40.50.10330">
    <property type="entry name" value="Probable inorganic polyphosphate/atp-NAD kinase, domain 1"/>
    <property type="match status" value="1"/>
</dbReference>
<protein>
    <recommendedName>
        <fullName evidence="1">DAGKc domain-containing protein</fullName>
    </recommendedName>
</protein>
<dbReference type="AlphaFoldDB" id="A0A4Q2KN78"/>
<comment type="caution">
    <text evidence="2">The sequence shown here is derived from an EMBL/GenBank/DDBJ whole genome shotgun (WGS) entry which is preliminary data.</text>
</comment>
<reference evidence="2 3" key="1">
    <citation type="submission" date="2019-01" db="EMBL/GenBank/DDBJ databases">
        <title>Altererythrobacter rhizovicinus sp. nov., isolated from the rhizosphere soil of Haloxylon ammodendron.</title>
        <authorList>
            <person name="Li H.-P."/>
            <person name="Gou J.-Y."/>
            <person name="Yao D."/>
            <person name="Han Q.-Q."/>
            <person name="Shao K.-Z."/>
            <person name="Zhao Q."/>
            <person name="Zhang J.-L."/>
        </authorList>
    </citation>
    <scope>NUCLEOTIDE SEQUENCE [LARGE SCALE GENOMIC DNA]</scope>
    <source>
        <strain evidence="2 3">AY-3R</strain>
    </source>
</reference>
<dbReference type="GO" id="GO:0016301">
    <property type="term" value="F:kinase activity"/>
    <property type="evidence" value="ECO:0007669"/>
    <property type="project" value="InterPro"/>
</dbReference>
<gene>
    <name evidence="2" type="ORF">ETX26_12225</name>
</gene>
<dbReference type="OrthoDB" id="7199213at2"/>
<dbReference type="Pfam" id="PF00781">
    <property type="entry name" value="DAGK_cat"/>
    <property type="match status" value="1"/>
</dbReference>
<evidence type="ECO:0000313" key="2">
    <source>
        <dbReference type="EMBL" id="RXZ64641.1"/>
    </source>
</evidence>
<dbReference type="SUPFAM" id="SSF111331">
    <property type="entry name" value="NAD kinase/diacylglycerol kinase-like"/>
    <property type="match status" value="1"/>
</dbReference>
<feature type="domain" description="DAGKc" evidence="1">
    <location>
        <begin position="2"/>
        <end position="130"/>
    </location>
</feature>
<dbReference type="InterPro" id="IPR016064">
    <property type="entry name" value="NAD/diacylglycerol_kinase_sf"/>
</dbReference>
<dbReference type="Proteomes" id="UP000293623">
    <property type="component" value="Unassembled WGS sequence"/>
</dbReference>
<organism evidence="2 3">
    <name type="scientific">Pelagerythrobacter rhizovicinus</name>
    <dbReference type="NCBI Taxonomy" id="2268576"/>
    <lineage>
        <taxon>Bacteria</taxon>
        <taxon>Pseudomonadati</taxon>
        <taxon>Pseudomonadota</taxon>
        <taxon>Alphaproteobacteria</taxon>
        <taxon>Sphingomonadales</taxon>
        <taxon>Erythrobacteraceae</taxon>
        <taxon>Pelagerythrobacter</taxon>
    </lineage>
</organism>
<name>A0A4Q2KN78_9SPHN</name>
<dbReference type="EMBL" id="SDPV01000002">
    <property type="protein sequence ID" value="RXZ64641.1"/>
    <property type="molecule type" value="Genomic_DNA"/>
</dbReference>
<evidence type="ECO:0000259" key="1">
    <source>
        <dbReference type="PROSITE" id="PS50146"/>
    </source>
</evidence>
<evidence type="ECO:0000313" key="3">
    <source>
        <dbReference type="Proteomes" id="UP000293623"/>
    </source>
</evidence>
<sequence>MMRMRSLWLIANRASGSNSPAAIEALETCCGDNGFTLERRIAFPDESLPDAAALDAAGIDTLAVYAGDGTVNAAVTGLYGWGGAILVLPGGTMNLLARRLHGDAPAEEIVARAGAGAARRVRPPIARTDYGDALAGLLAGPGTSWYAVREALRDVDIAEMAESAGEALAETTGGSMLRCAEPRLGREDGYPLIEVTPGAWGLQLDAYHAENAGEFLQQGWALLRRQFREGPHDRLGLVDRVAVADLDGRPIGLLIDGEHAQGRPREEFAVAACEVDLLATQNGC</sequence>
<proteinExistence type="predicted"/>
<dbReference type="PROSITE" id="PS50146">
    <property type="entry name" value="DAGK"/>
    <property type="match status" value="1"/>
</dbReference>
<dbReference type="InterPro" id="IPR017438">
    <property type="entry name" value="ATP-NAD_kinase_N"/>
</dbReference>
<keyword evidence="3" id="KW-1185">Reference proteome</keyword>